<evidence type="ECO:0000313" key="9">
    <source>
        <dbReference type="Proteomes" id="UP001219567"/>
    </source>
</evidence>
<dbReference type="InterPro" id="IPR003877">
    <property type="entry name" value="SPRY_dom"/>
</dbReference>
<gene>
    <name evidence="8" type="primary">ssh4</name>
    <name evidence="8" type="ORF">MYAM1_001838</name>
</gene>
<dbReference type="InterPro" id="IPR013320">
    <property type="entry name" value="ConA-like_dom_sf"/>
</dbReference>
<reference evidence="8 9" key="1">
    <citation type="submission" date="2023-03" db="EMBL/GenBank/DDBJ databases">
        <title>Mating type loci evolution in Malassezia.</title>
        <authorList>
            <person name="Coelho M.A."/>
        </authorList>
    </citation>
    <scope>NUCLEOTIDE SEQUENCE [LARGE SCALE GENOMIC DNA]</scope>
    <source>
        <strain evidence="8 9">CBS 9725</strain>
    </source>
</reference>
<feature type="region of interest" description="Disordered" evidence="5">
    <location>
        <begin position="395"/>
        <end position="450"/>
    </location>
</feature>
<feature type="compositionally biased region" description="Polar residues" evidence="5">
    <location>
        <begin position="405"/>
        <end position="419"/>
    </location>
</feature>
<evidence type="ECO:0000256" key="1">
    <source>
        <dbReference type="ARBA" id="ARBA00004167"/>
    </source>
</evidence>
<dbReference type="SMART" id="SM00449">
    <property type="entry name" value="SPRY"/>
    <property type="match status" value="1"/>
</dbReference>
<dbReference type="GO" id="GO:0016020">
    <property type="term" value="C:membrane"/>
    <property type="evidence" value="ECO:0007669"/>
    <property type="project" value="UniProtKB-SubCell"/>
</dbReference>
<keyword evidence="3 6" id="KW-1133">Transmembrane helix</keyword>
<protein>
    <submittedName>
        <fullName evidence="8">Protein ssh4</fullName>
    </submittedName>
</protein>
<feature type="transmembrane region" description="Helical" evidence="6">
    <location>
        <begin position="14"/>
        <end position="42"/>
    </location>
</feature>
<keyword evidence="4 6" id="KW-0472">Membrane</keyword>
<keyword evidence="2 6" id="KW-0812">Transmembrane</keyword>
<dbReference type="Pfam" id="PF00622">
    <property type="entry name" value="SPRY"/>
    <property type="match status" value="1"/>
</dbReference>
<name>A0AAJ6CH97_9BASI</name>
<organism evidence="8 9">
    <name type="scientific">Malassezia yamatoensis</name>
    <dbReference type="NCBI Taxonomy" id="253288"/>
    <lineage>
        <taxon>Eukaryota</taxon>
        <taxon>Fungi</taxon>
        <taxon>Dikarya</taxon>
        <taxon>Basidiomycota</taxon>
        <taxon>Ustilaginomycotina</taxon>
        <taxon>Malasseziomycetes</taxon>
        <taxon>Malasseziales</taxon>
        <taxon>Malasseziaceae</taxon>
        <taxon>Malassezia</taxon>
    </lineage>
</organism>
<sequence length="482" mass="52970">MGVLMMEEGDESELFMLLLPLIILLCAVLFMAVTPFVFCILFRIREGISLSDVEGPINIAREEQRESRSSHIAAQQRWADHLDRSTRNGYERAVQWCIQHPPTSPRDTDITMAQFLGIQEKGVSAWSFDPAYESNVGAMVSARTEVQFFDDSPGMAAEEGGACTMQTNLPIPKMNDVYYWEVKMFSKPESTTVAVGLASKPYPPFRFPGYCKHSVGYLSDVGSKCYNHPFHAQSYGPAYVQGDVIGIGYRPRTGSVFFTRNGRRLEEAFIGLSHNNVFPTLAANGAAELHVNLGQAGFVLIEANVKRWGLAPMTGTLAPPPAYGHDKDSILIETGLEHAVDAQSTAGSSRLVPAVSDQSDVSRPDTHAPAYASSADWHPSTVNVNEIRLDTLARYNDSPPPYLSESPTQSTVPPVSQGTRLPLSAETPPSDSELRSGGSPTPPSQLPPRWSSWHDWIPRWIVSRDNGRNPTNFTELTGVTIE</sequence>
<dbReference type="EMBL" id="CP119944">
    <property type="protein sequence ID" value="WFC99100.1"/>
    <property type="molecule type" value="Genomic_DNA"/>
</dbReference>
<dbReference type="InterPro" id="IPR043136">
    <property type="entry name" value="B30.2/SPRY_sf"/>
</dbReference>
<feature type="region of interest" description="Disordered" evidence="5">
    <location>
        <begin position="342"/>
        <end position="376"/>
    </location>
</feature>
<evidence type="ECO:0000256" key="6">
    <source>
        <dbReference type="SAM" id="Phobius"/>
    </source>
</evidence>
<dbReference type="InterPro" id="IPR035780">
    <property type="entry name" value="SPRY_Ssh4-like"/>
</dbReference>
<proteinExistence type="predicted"/>
<evidence type="ECO:0000256" key="5">
    <source>
        <dbReference type="SAM" id="MobiDB-lite"/>
    </source>
</evidence>
<dbReference type="Gene3D" id="2.60.120.920">
    <property type="match status" value="1"/>
</dbReference>
<evidence type="ECO:0000256" key="2">
    <source>
        <dbReference type="ARBA" id="ARBA00022692"/>
    </source>
</evidence>
<dbReference type="SUPFAM" id="SSF49899">
    <property type="entry name" value="Concanavalin A-like lectins/glucanases"/>
    <property type="match status" value="1"/>
</dbReference>
<feature type="domain" description="B30.2/SPRY" evidence="7">
    <location>
        <begin position="105"/>
        <end position="298"/>
    </location>
</feature>
<dbReference type="AlphaFoldDB" id="A0AAJ6CH97"/>
<comment type="subcellular location">
    <subcellularLocation>
        <location evidence="1">Membrane</location>
        <topology evidence="1">Single-pass membrane protein</topology>
    </subcellularLocation>
</comment>
<evidence type="ECO:0000256" key="3">
    <source>
        <dbReference type="ARBA" id="ARBA00022989"/>
    </source>
</evidence>
<keyword evidence="9" id="KW-1185">Reference proteome</keyword>
<dbReference type="Proteomes" id="UP001219567">
    <property type="component" value="Chromosome 2"/>
</dbReference>
<dbReference type="PROSITE" id="PS50188">
    <property type="entry name" value="B302_SPRY"/>
    <property type="match status" value="1"/>
</dbReference>
<dbReference type="PANTHER" id="PTHR12864">
    <property type="entry name" value="RAN BINDING PROTEIN 9-RELATED"/>
    <property type="match status" value="1"/>
</dbReference>
<accession>A0AAJ6CH97</accession>
<dbReference type="InterPro" id="IPR050618">
    <property type="entry name" value="Ubq-SigPath_Reg"/>
</dbReference>
<dbReference type="InterPro" id="IPR001870">
    <property type="entry name" value="B30.2/SPRY"/>
</dbReference>
<evidence type="ECO:0000313" key="8">
    <source>
        <dbReference type="EMBL" id="WFC99100.1"/>
    </source>
</evidence>
<dbReference type="CDD" id="cd12910">
    <property type="entry name" value="SPRY_SSH4_like"/>
    <property type="match status" value="1"/>
</dbReference>
<evidence type="ECO:0000256" key="4">
    <source>
        <dbReference type="ARBA" id="ARBA00023136"/>
    </source>
</evidence>
<evidence type="ECO:0000259" key="7">
    <source>
        <dbReference type="PROSITE" id="PS50188"/>
    </source>
</evidence>